<feature type="domain" description="ABC-three component systems C-terminal" evidence="1">
    <location>
        <begin position="188"/>
        <end position="322"/>
    </location>
</feature>
<gene>
    <name evidence="2" type="ORF">SAMN05216470_1814</name>
</gene>
<name>A0A239RGJ4_STREI</name>
<organism evidence="2 3">
    <name type="scientific">Streptococcus equinus</name>
    <name type="common">Streptococcus bovis</name>
    <dbReference type="NCBI Taxonomy" id="1335"/>
    <lineage>
        <taxon>Bacteria</taxon>
        <taxon>Bacillati</taxon>
        <taxon>Bacillota</taxon>
        <taxon>Bacilli</taxon>
        <taxon>Lactobacillales</taxon>
        <taxon>Streptococcaceae</taxon>
        <taxon>Streptococcus</taxon>
    </lineage>
</organism>
<protein>
    <recommendedName>
        <fullName evidence="1">ABC-three component systems C-terminal domain-containing protein</fullName>
    </recommendedName>
</protein>
<accession>A0A239RGJ4</accession>
<dbReference type="EMBL" id="FZRA01000008">
    <property type="protein sequence ID" value="SNU09466.1"/>
    <property type="molecule type" value="Genomic_DNA"/>
</dbReference>
<evidence type="ECO:0000313" key="3">
    <source>
        <dbReference type="Proteomes" id="UP000214649"/>
    </source>
</evidence>
<evidence type="ECO:0000259" key="1">
    <source>
        <dbReference type="Pfam" id="PF20282"/>
    </source>
</evidence>
<proteinExistence type="predicted"/>
<dbReference type="RefSeq" id="WP_094141165.1">
    <property type="nucleotide sequence ID" value="NZ_FZRA01000008.1"/>
</dbReference>
<dbReference type="Proteomes" id="UP000214649">
    <property type="component" value="Unassembled WGS sequence"/>
</dbReference>
<dbReference type="InterPro" id="IPR046914">
    <property type="entry name" value="ABC-3C_CTD6"/>
</dbReference>
<reference evidence="2 3" key="1">
    <citation type="submission" date="2017-07" db="EMBL/GenBank/DDBJ databases">
        <authorList>
            <person name="Sun Z.S."/>
            <person name="Albrecht U."/>
            <person name="Echele G."/>
            <person name="Lee C.C."/>
        </authorList>
    </citation>
    <scope>NUCLEOTIDE SEQUENCE [LARGE SCALE GENOMIC DNA]</scope>
    <source>
        <strain evidence="2 3">AR3</strain>
    </source>
</reference>
<evidence type="ECO:0000313" key="2">
    <source>
        <dbReference type="EMBL" id="SNU09466.1"/>
    </source>
</evidence>
<dbReference type="Pfam" id="PF20282">
    <property type="entry name" value="CTD6"/>
    <property type="match status" value="1"/>
</dbReference>
<sequence>MREFNYGGYVREFEKGLRSRNMTKIAKILFDPIFEWPGVVNHYGNKYTTRNAGAWFKYEADIPENIKEAIDDAALINKIMDYFNDVVIGDYIDPMLEEGMYKALKEYIFDSSLDEATKIELSELLDQNEQGDFLGRAFILALSGDNRVQDTPYDKLPIADDLKYYHELMKRYTKPQMIQVPDEPEDHEMPYVSELYRAYGEKTGNTYIRPEDLEDEPALKRDFDRQRTSYYQAETIRREMRDTLKVDEESNFSDFKDEVYDGVIDTCDAEYDNGYERMKAVIQHATTVPLSSNTEDRMLRWVGPGEKKGACHMLVNDEKLYWCNGDGNEE</sequence>
<dbReference type="AlphaFoldDB" id="A0A239RGJ4"/>